<proteinExistence type="predicted"/>
<organism evidence="2 3">
    <name type="scientific">Simian cytomegalovirus (strain Colburn)</name>
    <dbReference type="NCBI Taxonomy" id="50292"/>
    <lineage>
        <taxon>Viruses</taxon>
        <taxon>Duplodnaviria</taxon>
        <taxon>Heunggongvirae</taxon>
        <taxon>Peploviricota</taxon>
        <taxon>Herviviricetes</taxon>
        <taxon>Herpesvirales</taxon>
        <taxon>Orthoherpesviridae</taxon>
        <taxon>Betaherpesvirinae</taxon>
        <taxon>Cytomegalovirus</taxon>
        <taxon>Cytomegalovirus cercopithecinebeta5</taxon>
    </lineage>
</organism>
<feature type="compositionally biased region" description="Basic and acidic residues" evidence="1">
    <location>
        <begin position="54"/>
        <end position="71"/>
    </location>
</feature>
<dbReference type="OrthoDB" id="38624at10239"/>
<keyword evidence="3" id="KW-1185">Reference proteome</keyword>
<dbReference type="GeneID" id="25026583"/>
<evidence type="ECO:0000256" key="1">
    <source>
        <dbReference type="SAM" id="MobiDB-lite"/>
    </source>
</evidence>
<protein>
    <submittedName>
        <fullName evidence="2">Protein O24</fullName>
    </submittedName>
</protein>
<name>G8XTP1_SCMVC</name>
<dbReference type="KEGG" id="vg:25026583"/>
<evidence type="ECO:0000313" key="2">
    <source>
        <dbReference type="EMBL" id="AEV80533.1"/>
    </source>
</evidence>
<reference evidence="2 3" key="1">
    <citation type="submission" date="2011-12" db="EMBL/GenBank/DDBJ databases">
        <title>Comparative genomics of primate cytomegaloviruses.</title>
        <authorList>
            <person name="Davison A.J."/>
            <person name="Holton M."/>
            <person name="Dolan A."/>
            <person name="Dargan D.J."/>
            <person name="Gatherer D."/>
            <person name="Hayward G.S."/>
        </authorList>
    </citation>
    <scope>NUCLEOTIDE SEQUENCE [LARGE SCALE GENOMIC DNA]</scope>
    <source>
        <strain evidence="2">2715</strain>
    </source>
</reference>
<evidence type="ECO:0000313" key="3">
    <source>
        <dbReference type="Proteomes" id="UP000116555"/>
    </source>
</evidence>
<gene>
    <name evidence="2" type="primary">O24</name>
</gene>
<dbReference type="Proteomes" id="UP000116555">
    <property type="component" value="Segment"/>
</dbReference>
<sequence>MWHVAQLYDPAVTAPLARALTDVIFNLYDRLSMLCARCRRRPAIGDESNNTRSSESEASQRRQTKEKEEASAKTSLVGRIVVAIGQQIVAANLGACPPPLPPLYR</sequence>
<accession>G8XTP1</accession>
<organismHost>
    <name type="scientific">Macaca</name>
    <name type="common">macaques</name>
    <dbReference type="NCBI Taxonomy" id="9539"/>
</organismHost>
<dbReference type="RefSeq" id="YP_004936145.1">
    <property type="nucleotide sequence ID" value="NC_012783.2"/>
</dbReference>
<feature type="region of interest" description="Disordered" evidence="1">
    <location>
        <begin position="44"/>
        <end position="74"/>
    </location>
</feature>
<dbReference type="EMBL" id="FJ483968">
    <property type="protein sequence ID" value="AEV80533.1"/>
    <property type="molecule type" value="Genomic_DNA"/>
</dbReference>